<dbReference type="InterPro" id="IPR001173">
    <property type="entry name" value="Glyco_trans_2-like"/>
</dbReference>
<keyword evidence="2" id="KW-0328">Glycosyltransferase</keyword>
<keyword evidence="3" id="KW-1185">Reference proteome</keyword>
<organism evidence="2 3">
    <name type="scientific">Empedobacter falsenii</name>
    <dbReference type="NCBI Taxonomy" id="343874"/>
    <lineage>
        <taxon>Bacteria</taxon>
        <taxon>Pseudomonadati</taxon>
        <taxon>Bacteroidota</taxon>
        <taxon>Flavobacteriia</taxon>
        <taxon>Flavobacteriales</taxon>
        <taxon>Weeksellaceae</taxon>
        <taxon>Empedobacter</taxon>
    </lineage>
</organism>
<dbReference type="Pfam" id="PF00535">
    <property type="entry name" value="Glycos_transf_2"/>
    <property type="match status" value="1"/>
</dbReference>
<dbReference type="EMBL" id="CP106831">
    <property type="protein sequence ID" value="WIH98568.1"/>
    <property type="molecule type" value="Genomic_DNA"/>
</dbReference>
<reference evidence="2 3" key="1">
    <citation type="submission" date="2022-09" db="EMBL/GenBank/DDBJ databases">
        <title>Whole genome sequencing analysis of tet(X)-positive Empedobacter falsenii YWS9-3.</title>
        <authorList>
            <person name="Chen C."/>
            <person name="Lv Y.-L."/>
        </authorList>
    </citation>
    <scope>NUCLEOTIDE SEQUENCE [LARGE SCALE GENOMIC DNA]</scope>
    <source>
        <strain evidence="2 3">YWS9-3_T</strain>
    </source>
</reference>
<dbReference type="GO" id="GO:0016757">
    <property type="term" value="F:glycosyltransferase activity"/>
    <property type="evidence" value="ECO:0007669"/>
    <property type="project" value="UniProtKB-KW"/>
</dbReference>
<feature type="domain" description="Glycosyltransferase 2-like" evidence="1">
    <location>
        <begin position="11"/>
        <end position="139"/>
    </location>
</feature>
<dbReference type="Gene3D" id="3.90.550.10">
    <property type="entry name" value="Spore Coat Polysaccharide Biosynthesis Protein SpsA, Chain A"/>
    <property type="match status" value="1"/>
</dbReference>
<evidence type="ECO:0000313" key="3">
    <source>
        <dbReference type="Proteomes" id="UP001223501"/>
    </source>
</evidence>
<evidence type="ECO:0000313" key="2">
    <source>
        <dbReference type="EMBL" id="WIH98568.1"/>
    </source>
</evidence>
<dbReference type="EC" id="2.4.-.-" evidence="2"/>
<gene>
    <name evidence="2" type="ORF">OBA43_06475</name>
</gene>
<dbReference type="Proteomes" id="UP001223501">
    <property type="component" value="Chromosome"/>
</dbReference>
<dbReference type="PANTHER" id="PTHR22916:SF3">
    <property type="entry name" value="UDP-GLCNAC:BETAGAL BETA-1,3-N-ACETYLGLUCOSAMINYLTRANSFERASE-LIKE PROTEIN 1"/>
    <property type="match status" value="1"/>
</dbReference>
<sequence>MSDIRITPLISVVMSVYNAEKYLVQAINSILNQTFTDFEFIIINDASTDTSLEIIHSYHDVRINLINKPYNKGFKGFVENLNTGLDLAKGKYIARMDADDIAREDRFQIQYDFLEKNPEIFMIGSDLNLINENNQNIGYLKSFANHEEITRKFNAENALYHPVIFFRNETDIRYRDKFKACEDFDFYLQLLSSGKKFGNITQPLLDYRILEASISRSESGFSKRLLMEISKDFFISRMTTKKDNYDELDDQIVQKILNKDFNVTVEELTKGLEVSLLYNYDYYDLIYKQLAKQGKTTFFDSIFLNKSLRAIHSKINLKLHSRFGKITTNL</sequence>
<dbReference type="SUPFAM" id="SSF53448">
    <property type="entry name" value="Nucleotide-diphospho-sugar transferases"/>
    <property type="match status" value="1"/>
</dbReference>
<protein>
    <submittedName>
        <fullName evidence="2">Glycosyltransferase</fullName>
        <ecNumber evidence="2">2.4.-.-</ecNumber>
    </submittedName>
</protein>
<dbReference type="InterPro" id="IPR029044">
    <property type="entry name" value="Nucleotide-diphossugar_trans"/>
</dbReference>
<accession>A0ABY8VAN6</accession>
<name>A0ABY8VAN6_9FLAO</name>
<evidence type="ECO:0000259" key="1">
    <source>
        <dbReference type="Pfam" id="PF00535"/>
    </source>
</evidence>
<keyword evidence="2" id="KW-0808">Transferase</keyword>
<dbReference type="PANTHER" id="PTHR22916">
    <property type="entry name" value="GLYCOSYLTRANSFERASE"/>
    <property type="match status" value="1"/>
</dbReference>
<dbReference type="RefSeq" id="WP_284584197.1">
    <property type="nucleotide sequence ID" value="NZ_CP106831.1"/>
</dbReference>
<proteinExistence type="predicted"/>